<evidence type="ECO:0000259" key="2">
    <source>
        <dbReference type="Pfam" id="PF01551"/>
    </source>
</evidence>
<dbReference type="PANTHER" id="PTHR21666">
    <property type="entry name" value="PEPTIDASE-RELATED"/>
    <property type="match status" value="1"/>
</dbReference>
<dbReference type="InterPro" id="IPR011055">
    <property type="entry name" value="Dup_hybrid_motif"/>
</dbReference>
<dbReference type="InterPro" id="IPR050570">
    <property type="entry name" value="Cell_wall_metabolism_enzyme"/>
</dbReference>
<dbReference type="AlphaFoldDB" id="A0A381PNT8"/>
<organism evidence="3">
    <name type="scientific">marine metagenome</name>
    <dbReference type="NCBI Taxonomy" id="408172"/>
    <lineage>
        <taxon>unclassified sequences</taxon>
        <taxon>metagenomes</taxon>
        <taxon>ecological metagenomes</taxon>
    </lineage>
</organism>
<evidence type="ECO:0000313" key="3">
    <source>
        <dbReference type="EMBL" id="SUZ67113.1"/>
    </source>
</evidence>
<dbReference type="GO" id="GO:0004222">
    <property type="term" value="F:metalloendopeptidase activity"/>
    <property type="evidence" value="ECO:0007669"/>
    <property type="project" value="TreeGrafter"/>
</dbReference>
<evidence type="ECO:0000256" key="1">
    <source>
        <dbReference type="SAM" id="Coils"/>
    </source>
</evidence>
<dbReference type="SUPFAM" id="SSF51261">
    <property type="entry name" value="Duplicated hybrid motif"/>
    <property type="match status" value="1"/>
</dbReference>
<feature type="domain" description="M23ase beta-sheet core" evidence="2">
    <location>
        <begin position="295"/>
        <end position="384"/>
    </location>
</feature>
<dbReference type="Gene3D" id="2.70.70.10">
    <property type="entry name" value="Glucose Permease (Domain IIA)"/>
    <property type="match status" value="1"/>
</dbReference>
<dbReference type="InterPro" id="IPR016047">
    <property type="entry name" value="M23ase_b-sheet_dom"/>
</dbReference>
<name>A0A381PNT8_9ZZZZ</name>
<feature type="coiled-coil region" evidence="1">
    <location>
        <begin position="181"/>
        <end position="253"/>
    </location>
</feature>
<accession>A0A381PNT8</accession>
<sequence>MNKHKLILLVFFLFSIGFLFAQEKNFEEEIEHTEKQIQLLQASIKKNNEEIQKVTSQEKTTGQLLSITRKNIKDSRNLITAYDKKLNLYSLQLTNLQNAVDKNNKEIVTIKDNYKERSINIYKKKNTKMNSSIFTANSLSQAVYRIKYYNILSNINQEMLDKLKTTQFYNEKKKIEIKQLLNNVNGDKKSKENELNSLDKKKKYQEELLIKLQKEKQSIQTEITKQNTQINALEQLRKTILEQKKQYDIEQLDQLKKIKSNIKEFKGKLIWPVDGKIVKGFGPQWNSKLNTTLHNPGVDIAANPTASVRSIFDGLVTTITFIAGYGTTVIIDHDDGYFTVFTHLDNLLVTKNMLVKEGQKIGFISKESQVVHFEIWGNNQTLNPKEWLRDGYR</sequence>
<feature type="coiled-coil region" evidence="1">
    <location>
        <begin position="23"/>
        <end position="57"/>
    </location>
</feature>
<dbReference type="Gene3D" id="6.10.250.3150">
    <property type="match status" value="1"/>
</dbReference>
<protein>
    <recommendedName>
        <fullName evidence="2">M23ase beta-sheet core domain-containing protein</fullName>
    </recommendedName>
</protein>
<dbReference type="EMBL" id="UINC01001003">
    <property type="protein sequence ID" value="SUZ67113.1"/>
    <property type="molecule type" value="Genomic_DNA"/>
</dbReference>
<dbReference type="CDD" id="cd12797">
    <property type="entry name" value="M23_peptidase"/>
    <property type="match status" value="1"/>
</dbReference>
<reference evidence="3" key="1">
    <citation type="submission" date="2018-05" db="EMBL/GenBank/DDBJ databases">
        <authorList>
            <person name="Lanie J.A."/>
            <person name="Ng W.-L."/>
            <person name="Kazmierczak K.M."/>
            <person name="Andrzejewski T.M."/>
            <person name="Davidsen T.M."/>
            <person name="Wayne K.J."/>
            <person name="Tettelin H."/>
            <person name="Glass J.I."/>
            <person name="Rusch D."/>
            <person name="Podicherti R."/>
            <person name="Tsui H.-C.T."/>
            <person name="Winkler M.E."/>
        </authorList>
    </citation>
    <scope>NUCLEOTIDE SEQUENCE</scope>
</reference>
<dbReference type="Pfam" id="PF01551">
    <property type="entry name" value="Peptidase_M23"/>
    <property type="match status" value="1"/>
</dbReference>
<gene>
    <name evidence="3" type="ORF">METZ01_LOCUS19967</name>
</gene>
<dbReference type="PANTHER" id="PTHR21666:SF270">
    <property type="entry name" value="MUREIN HYDROLASE ACTIVATOR ENVC"/>
    <property type="match status" value="1"/>
</dbReference>
<keyword evidence="1" id="KW-0175">Coiled coil</keyword>
<proteinExistence type="predicted"/>